<dbReference type="EMBL" id="KZ505800">
    <property type="protein sequence ID" value="PKU44837.1"/>
    <property type="molecule type" value="Genomic_DNA"/>
</dbReference>
<keyword evidence="1" id="KW-0808">Transferase</keyword>
<gene>
    <name evidence="1" type="ORF">llap_4861</name>
</gene>
<evidence type="ECO:0000313" key="2">
    <source>
        <dbReference type="Proteomes" id="UP000233556"/>
    </source>
</evidence>
<name>A0A2I0UFL3_LIMLA</name>
<keyword evidence="2" id="KW-1185">Reference proteome</keyword>
<proteinExistence type="predicted"/>
<dbReference type="Proteomes" id="UP000233556">
    <property type="component" value="Unassembled WGS sequence"/>
</dbReference>
<reference evidence="2" key="2">
    <citation type="submission" date="2017-12" db="EMBL/GenBank/DDBJ databases">
        <title>Genome sequence of the Bar-tailed Godwit (Limosa lapponica baueri).</title>
        <authorList>
            <person name="Lima N.C.B."/>
            <person name="Parody-Merino A.M."/>
            <person name="Battley P.F."/>
            <person name="Fidler A.E."/>
            <person name="Prosdocimi F."/>
        </authorList>
    </citation>
    <scope>NUCLEOTIDE SEQUENCE [LARGE SCALE GENOMIC DNA]</scope>
</reference>
<evidence type="ECO:0000313" key="1">
    <source>
        <dbReference type="EMBL" id="PKU44837.1"/>
    </source>
</evidence>
<keyword evidence="1" id="KW-0548">Nucleotidyltransferase</keyword>
<dbReference type="GO" id="GO:0003964">
    <property type="term" value="F:RNA-directed DNA polymerase activity"/>
    <property type="evidence" value="ECO:0007669"/>
    <property type="project" value="UniProtKB-KW"/>
</dbReference>
<dbReference type="PANTHER" id="PTHR33332">
    <property type="entry name" value="REVERSE TRANSCRIPTASE DOMAIN-CONTAINING PROTEIN"/>
    <property type="match status" value="1"/>
</dbReference>
<reference evidence="2" key="1">
    <citation type="submission" date="2017-11" db="EMBL/GenBank/DDBJ databases">
        <authorList>
            <person name="Lima N.C."/>
            <person name="Parody-Merino A.M."/>
            <person name="Battley P.F."/>
            <person name="Fidler A.E."/>
            <person name="Prosdocimi F."/>
        </authorList>
    </citation>
    <scope>NUCLEOTIDE SEQUENCE [LARGE SCALE GENOMIC DNA]</scope>
</reference>
<sequence>MNSSMGGVMADNLFIFYEEITSLEGEERAVDIVYLDFSKAFDTVSYKILIEELMCGLDEPTAREYTKPGEVADMPGSCAALDRDLDRLEKRSNSKLKFNKEKCRVLNLGRSNPMYQCMLGATQLESRLAEKALSVLVDPKLNISQLSALAVEKTNGILGCFTQSTDSRKVILSLC</sequence>
<dbReference type="AlphaFoldDB" id="A0A2I0UFL3"/>
<protein>
    <submittedName>
        <fullName evidence="1">Rna-directed dna polymerase from mobile element jockey-like</fullName>
    </submittedName>
</protein>
<dbReference type="OrthoDB" id="419189at2759"/>
<organism evidence="1 2">
    <name type="scientific">Limosa lapponica baueri</name>
    <dbReference type="NCBI Taxonomy" id="1758121"/>
    <lineage>
        <taxon>Eukaryota</taxon>
        <taxon>Metazoa</taxon>
        <taxon>Chordata</taxon>
        <taxon>Craniata</taxon>
        <taxon>Vertebrata</taxon>
        <taxon>Euteleostomi</taxon>
        <taxon>Archelosauria</taxon>
        <taxon>Archosauria</taxon>
        <taxon>Dinosauria</taxon>
        <taxon>Saurischia</taxon>
        <taxon>Theropoda</taxon>
        <taxon>Coelurosauria</taxon>
        <taxon>Aves</taxon>
        <taxon>Neognathae</taxon>
        <taxon>Neoaves</taxon>
        <taxon>Charadriiformes</taxon>
        <taxon>Scolopacidae</taxon>
        <taxon>Limosa</taxon>
    </lineage>
</organism>
<keyword evidence="1" id="KW-0695">RNA-directed DNA polymerase</keyword>
<accession>A0A2I0UFL3</accession>